<protein>
    <submittedName>
        <fullName evidence="6">IclR family transcriptional regulator</fullName>
    </submittedName>
</protein>
<dbReference type="RefSeq" id="WP_103131266.1">
    <property type="nucleotide sequence ID" value="NZ_BFAG01000020.1"/>
</dbReference>
<keyword evidence="2" id="KW-0238">DNA-binding</keyword>
<dbReference type="AlphaFoldDB" id="A0A2I9E2H2"/>
<dbReference type="SUPFAM" id="SSF46785">
    <property type="entry name" value="Winged helix' DNA-binding domain"/>
    <property type="match status" value="1"/>
</dbReference>
<dbReference type="InterPro" id="IPR050707">
    <property type="entry name" value="HTH_MetabolicPath_Reg"/>
</dbReference>
<dbReference type="InterPro" id="IPR005471">
    <property type="entry name" value="Tscrpt_reg_IclR_N"/>
</dbReference>
<name>A0A2I9E2H2_9DEIO</name>
<dbReference type="PROSITE" id="PS51077">
    <property type="entry name" value="HTH_ICLR"/>
    <property type="match status" value="1"/>
</dbReference>
<evidence type="ECO:0000256" key="2">
    <source>
        <dbReference type="ARBA" id="ARBA00023125"/>
    </source>
</evidence>
<comment type="caution">
    <text evidence="6">The sequence shown here is derived from an EMBL/GenBank/DDBJ whole genome shotgun (WGS) entry which is preliminary data.</text>
</comment>
<keyword evidence="1" id="KW-0805">Transcription regulation</keyword>
<dbReference type="SMART" id="SM00346">
    <property type="entry name" value="HTH_ICLR"/>
    <property type="match status" value="1"/>
</dbReference>
<gene>
    <name evidence="6" type="ORF">DAERI_200042</name>
</gene>
<dbReference type="PANTHER" id="PTHR30136:SF2">
    <property type="entry name" value="TRANSCRIPTIONAL REGULATOR ICLR"/>
    <property type="match status" value="1"/>
</dbReference>
<dbReference type="EMBL" id="BFAG01000020">
    <property type="protein sequence ID" value="GBF07985.1"/>
    <property type="molecule type" value="Genomic_DNA"/>
</dbReference>
<dbReference type="GO" id="GO:0003677">
    <property type="term" value="F:DNA binding"/>
    <property type="evidence" value="ECO:0007669"/>
    <property type="project" value="UniProtKB-KW"/>
</dbReference>
<reference evidence="7" key="1">
    <citation type="submission" date="2018-01" db="EMBL/GenBank/DDBJ databases">
        <title>Draft Genome Sequence of the Radioresistant Bacterium Deinococcus aerius TR0125, Isolated from the Higher Atmosphere above Japan.</title>
        <authorList>
            <person name="Satoh K."/>
            <person name="Arai H."/>
            <person name="Sanzen T."/>
            <person name="Kawaguchi Y."/>
            <person name="Hayashi H."/>
            <person name="Yokobori S."/>
            <person name="Yamagishi A."/>
            <person name="Oono Y."/>
            <person name="Narumi I."/>
        </authorList>
    </citation>
    <scope>NUCLEOTIDE SEQUENCE [LARGE SCALE GENOMIC DNA]</scope>
    <source>
        <strain evidence="7">TR0125</strain>
    </source>
</reference>
<dbReference type="GO" id="GO:0003700">
    <property type="term" value="F:DNA-binding transcription factor activity"/>
    <property type="evidence" value="ECO:0007669"/>
    <property type="project" value="TreeGrafter"/>
</dbReference>
<evidence type="ECO:0000313" key="7">
    <source>
        <dbReference type="Proteomes" id="UP000236569"/>
    </source>
</evidence>
<dbReference type="SUPFAM" id="SSF55781">
    <property type="entry name" value="GAF domain-like"/>
    <property type="match status" value="1"/>
</dbReference>
<dbReference type="GO" id="GO:0045892">
    <property type="term" value="P:negative regulation of DNA-templated transcription"/>
    <property type="evidence" value="ECO:0007669"/>
    <property type="project" value="TreeGrafter"/>
</dbReference>
<dbReference type="InterPro" id="IPR029016">
    <property type="entry name" value="GAF-like_dom_sf"/>
</dbReference>
<feature type="domain" description="IclR-ED" evidence="5">
    <location>
        <begin position="64"/>
        <end position="235"/>
    </location>
</feature>
<keyword evidence="7" id="KW-1185">Reference proteome</keyword>
<organism evidence="6 7">
    <name type="scientific">Deinococcus aerius</name>
    <dbReference type="NCBI Taxonomy" id="200253"/>
    <lineage>
        <taxon>Bacteria</taxon>
        <taxon>Thermotogati</taxon>
        <taxon>Deinococcota</taxon>
        <taxon>Deinococci</taxon>
        <taxon>Deinococcales</taxon>
        <taxon>Deinococcaceae</taxon>
        <taxon>Deinococcus</taxon>
    </lineage>
</organism>
<evidence type="ECO:0000313" key="6">
    <source>
        <dbReference type="EMBL" id="GBF07985.1"/>
    </source>
</evidence>
<dbReference type="PROSITE" id="PS51078">
    <property type="entry name" value="ICLR_ED"/>
    <property type="match status" value="1"/>
</dbReference>
<keyword evidence="3" id="KW-0804">Transcription</keyword>
<evidence type="ECO:0000259" key="4">
    <source>
        <dbReference type="PROSITE" id="PS51077"/>
    </source>
</evidence>
<accession>A0A2I9E2H2</accession>
<dbReference type="Proteomes" id="UP000236569">
    <property type="component" value="Unassembled WGS sequence"/>
</dbReference>
<evidence type="ECO:0000259" key="5">
    <source>
        <dbReference type="PROSITE" id="PS51078"/>
    </source>
</evidence>
<evidence type="ECO:0000256" key="1">
    <source>
        <dbReference type="ARBA" id="ARBA00023015"/>
    </source>
</evidence>
<dbReference type="InterPro" id="IPR036388">
    <property type="entry name" value="WH-like_DNA-bd_sf"/>
</dbReference>
<sequence length="247" mass="25920">MLGTIEHAGQVLALFTAEHPEWGVSEVSRALGLGKTRSHALLSSLAHVGLLHRMQTGRYRLGFRVLALSRVLLAHTPWREVAAEEMRVLAARVGGRVGLAAFDGLELVTLAGVPGDGPRERVAPLDTAAGRVMLAHRSPRTVQAVLAAHPGEAPTSSPEGLAASLKAVRQQGFAVLVDGPDGQRWGVAAPIRNHTGEVIAALNLSVAAPHFARDGAALQREVVASAALVSARIGYDGPPRRAGRDSE</sequence>
<dbReference type="OrthoDB" id="9791752at2"/>
<feature type="domain" description="HTH iclR-type" evidence="4">
    <location>
        <begin position="2"/>
        <end position="63"/>
    </location>
</feature>
<evidence type="ECO:0000256" key="3">
    <source>
        <dbReference type="ARBA" id="ARBA00023163"/>
    </source>
</evidence>
<dbReference type="InterPro" id="IPR014757">
    <property type="entry name" value="Tscrpt_reg_IclR_C"/>
</dbReference>
<dbReference type="Gene3D" id="3.30.450.40">
    <property type="match status" value="1"/>
</dbReference>
<dbReference type="PANTHER" id="PTHR30136">
    <property type="entry name" value="HELIX-TURN-HELIX TRANSCRIPTIONAL REGULATOR, ICLR FAMILY"/>
    <property type="match status" value="1"/>
</dbReference>
<dbReference type="InterPro" id="IPR036390">
    <property type="entry name" value="WH_DNA-bd_sf"/>
</dbReference>
<dbReference type="Pfam" id="PF01614">
    <property type="entry name" value="IclR_C"/>
    <property type="match status" value="1"/>
</dbReference>
<proteinExistence type="predicted"/>
<dbReference type="Gene3D" id="1.10.10.10">
    <property type="entry name" value="Winged helix-like DNA-binding domain superfamily/Winged helix DNA-binding domain"/>
    <property type="match status" value="1"/>
</dbReference>
<dbReference type="Pfam" id="PF09339">
    <property type="entry name" value="HTH_IclR"/>
    <property type="match status" value="1"/>
</dbReference>